<keyword evidence="3" id="KW-1185">Reference proteome</keyword>
<dbReference type="RefSeq" id="XP_002674876.1">
    <property type="nucleotide sequence ID" value="XM_002674830.1"/>
</dbReference>
<feature type="region of interest" description="Disordered" evidence="1">
    <location>
        <begin position="298"/>
        <end position="326"/>
    </location>
</feature>
<evidence type="ECO:0000256" key="1">
    <source>
        <dbReference type="SAM" id="MobiDB-lite"/>
    </source>
</evidence>
<dbReference type="GeneID" id="8855727"/>
<name>D2VLY1_NAEGR</name>
<reference evidence="2 3" key="1">
    <citation type="journal article" date="2010" name="Cell">
        <title>The genome of Naegleria gruberi illuminates early eukaryotic versatility.</title>
        <authorList>
            <person name="Fritz-Laylin L.K."/>
            <person name="Prochnik S.E."/>
            <person name="Ginger M.L."/>
            <person name="Dacks J.B."/>
            <person name="Carpenter M.L."/>
            <person name="Field M.C."/>
            <person name="Kuo A."/>
            <person name="Paredez A."/>
            <person name="Chapman J."/>
            <person name="Pham J."/>
            <person name="Shu S."/>
            <person name="Neupane R."/>
            <person name="Cipriano M."/>
            <person name="Mancuso J."/>
            <person name="Tu H."/>
            <person name="Salamov A."/>
            <person name="Lindquist E."/>
            <person name="Shapiro H."/>
            <person name="Lucas S."/>
            <person name="Grigoriev I.V."/>
            <person name="Cande W.Z."/>
            <person name="Fulton C."/>
            <person name="Rokhsar D.S."/>
            <person name="Dawson S.C."/>
        </authorList>
    </citation>
    <scope>NUCLEOTIDE SEQUENCE [LARGE SCALE GENOMIC DNA]</scope>
    <source>
        <strain evidence="2 3">NEG-M</strain>
    </source>
</reference>
<dbReference type="EMBL" id="GG738881">
    <property type="protein sequence ID" value="EFC42132.1"/>
    <property type="molecule type" value="Genomic_DNA"/>
</dbReference>
<accession>D2VLY1</accession>
<sequence length="529" mass="58969">MSNNKRWIQYTPDNTSSRSLSLPTNPLQISVNNSRKVKKEQKQTILNCSSSSNNFIMQPSLDKVLISMLTYKDGSWKPTTHKWEYHPSECKEVIHCCIDELGTNNNQIVKIGFDLWNFYDVDVIAFFNIDGQEMKKSLCPIVRANGQTFRATAFFEETDWHSICIKQSDLAEDPDDIDFEKLNSAGKIIVKVFKFAFETVLSDSNIEYDQTNTKLNGVKCKLNSDKGEISVTKGEKIENANVTVRGYPDCSQLLKVFEINYHTPGKYQMLTSNKKLNENRSMPTPGGNNMFSLATTRTAQQSNPGTPGSGSQAGSSTSHTPQPVVSEQPTITPLIATNTVTQATTSTIPSTPLTVATAAITSPTLQTSNSPTPSKDTPSMKQATLDKLQPKRKEIEVIVLDSDDEDDLDNSEQSGCDSKVIEPEPKKLKPSTSQTQTVPSLFKPLKKDVSMEEVCAKYSLVEVQTMTCEQLEEFISKALGSKKYQFDLSIFEMNGIDGNVYITNFSELSEMGLEKELIQEMEKILNILK</sequence>
<proteinExistence type="predicted"/>
<dbReference type="Proteomes" id="UP000006671">
    <property type="component" value="Unassembled WGS sequence"/>
</dbReference>
<evidence type="ECO:0000313" key="3">
    <source>
        <dbReference type="Proteomes" id="UP000006671"/>
    </source>
</evidence>
<feature type="compositionally biased region" description="Acidic residues" evidence="1">
    <location>
        <begin position="401"/>
        <end position="410"/>
    </location>
</feature>
<evidence type="ECO:0000313" key="2">
    <source>
        <dbReference type="EMBL" id="EFC42132.1"/>
    </source>
</evidence>
<dbReference type="AlphaFoldDB" id="D2VLY1"/>
<feature type="region of interest" description="Disordered" evidence="1">
    <location>
        <begin position="359"/>
        <end position="388"/>
    </location>
</feature>
<protein>
    <submittedName>
        <fullName evidence="2">Predicted protein</fullName>
    </submittedName>
</protein>
<dbReference type="InParanoid" id="D2VLY1"/>
<gene>
    <name evidence="2" type="ORF">NAEGRDRAFT_50651</name>
</gene>
<organism evidence="3">
    <name type="scientific">Naegleria gruberi</name>
    <name type="common">Amoeba</name>
    <dbReference type="NCBI Taxonomy" id="5762"/>
    <lineage>
        <taxon>Eukaryota</taxon>
        <taxon>Discoba</taxon>
        <taxon>Heterolobosea</taxon>
        <taxon>Tetramitia</taxon>
        <taxon>Eutetramitia</taxon>
        <taxon>Vahlkampfiidae</taxon>
        <taxon>Naegleria</taxon>
    </lineage>
</organism>
<dbReference type="VEuPathDB" id="AmoebaDB:NAEGRDRAFT_50651"/>
<feature type="region of interest" description="Disordered" evidence="1">
    <location>
        <begin position="401"/>
        <end position="435"/>
    </location>
</feature>
<feature type="region of interest" description="Disordered" evidence="1">
    <location>
        <begin position="1"/>
        <end position="22"/>
    </location>
</feature>
<dbReference type="KEGG" id="ngr:NAEGRDRAFT_50651"/>
<feature type="compositionally biased region" description="Polar residues" evidence="1">
    <location>
        <begin position="359"/>
        <end position="382"/>
    </location>
</feature>